<dbReference type="AlphaFoldDB" id="A0A399D4K7"/>
<evidence type="ECO:0000256" key="1">
    <source>
        <dbReference type="ARBA" id="ARBA00022729"/>
    </source>
</evidence>
<keyword evidence="4" id="KW-1185">Reference proteome</keyword>
<dbReference type="Pfam" id="PF02638">
    <property type="entry name" value="GHL10"/>
    <property type="match status" value="1"/>
</dbReference>
<dbReference type="InterPro" id="IPR003790">
    <property type="entry name" value="GHL10"/>
</dbReference>
<accession>A0A399D4K7</accession>
<feature type="domain" description="Glycosyl hydrolase-like 10" evidence="2">
    <location>
        <begin position="36"/>
        <end position="346"/>
    </location>
</feature>
<evidence type="ECO:0000313" key="3">
    <source>
        <dbReference type="EMBL" id="RIH66406.1"/>
    </source>
</evidence>
<dbReference type="InterPro" id="IPR052177">
    <property type="entry name" value="Divisome_Glycosyl_Hydrolase"/>
</dbReference>
<evidence type="ECO:0000313" key="4">
    <source>
        <dbReference type="Proteomes" id="UP000266441"/>
    </source>
</evidence>
<sequence>MRIVRLHFEMKYILSFLFILHILLPVNAQSDSPKFEFRAVWVATVANIDWPSQTGLTTEQQKQEVLDILNRQQQLGMNAVILQVRPAADAFYPSALEPWSRYLSGISGKAPEPFYDPLQFWIEECHRRGMELHAWLNPFRVALNHRQPLAGNHVAFEHPEWILKYGNSLYFDPGLPETGEFVVRVVKDIVSRYDVDAIHFDDYFYPYPLKEDFPDTTSFALHHRGFSWENKADWRRENVDNIIKTLNDTIKSVKPWVKFGISPFGVWRNKADDPRGSDTRAGATNYDHLYANIIRWQEEGWIDYTLPQLYWQVGHPAADFEKLAHWWKSHAYGRGMYVGHGVYKSDSVSEIKEWARPGELPKQIRLLREIPEITGSAFYSSKHFNRDLMGFQDTLRMSLYKNKALVPPMPWLDHQPPFPVDKIKKRGKTVKWKTKEADLELDKPKHFILYLNRKGQPLNPVDTEFIHVILGKDETKFRFERINQKRQKYEVRVSVLDRLNNESWLSEPVILRL</sequence>
<dbReference type="Gene3D" id="3.20.20.80">
    <property type="entry name" value="Glycosidases"/>
    <property type="match status" value="1"/>
</dbReference>
<comment type="caution">
    <text evidence="3">The sequence shown here is derived from an EMBL/GenBank/DDBJ whole genome shotgun (WGS) entry which is preliminary data.</text>
</comment>
<keyword evidence="1" id="KW-0732">Signal</keyword>
<dbReference type="InterPro" id="IPR017853">
    <property type="entry name" value="GH"/>
</dbReference>
<dbReference type="PANTHER" id="PTHR43405">
    <property type="entry name" value="GLYCOSYL HYDROLASE DIGH"/>
    <property type="match status" value="1"/>
</dbReference>
<reference evidence="3 4" key="1">
    <citation type="journal article" date="2015" name="Int. J. Syst. Evol. Microbiol.">
        <title>Mariniphaga sediminis sp. nov., isolated from coastal sediment.</title>
        <authorList>
            <person name="Wang F.Q."/>
            <person name="Shen Q.Y."/>
            <person name="Chen G.J."/>
            <person name="Du Z.J."/>
        </authorList>
    </citation>
    <scope>NUCLEOTIDE SEQUENCE [LARGE SCALE GENOMIC DNA]</scope>
    <source>
        <strain evidence="3 4">SY21</strain>
    </source>
</reference>
<dbReference type="OrthoDB" id="9773203at2"/>
<proteinExistence type="predicted"/>
<dbReference type="SUPFAM" id="SSF51445">
    <property type="entry name" value="(Trans)glycosidases"/>
    <property type="match status" value="1"/>
</dbReference>
<dbReference type="PANTHER" id="PTHR43405:SF1">
    <property type="entry name" value="GLYCOSYL HYDROLASE DIGH"/>
    <property type="match status" value="1"/>
</dbReference>
<name>A0A399D4K7_9BACT</name>
<evidence type="ECO:0000259" key="2">
    <source>
        <dbReference type="Pfam" id="PF02638"/>
    </source>
</evidence>
<protein>
    <recommendedName>
        <fullName evidence="2">Glycosyl hydrolase-like 10 domain-containing protein</fullName>
    </recommendedName>
</protein>
<organism evidence="3 4">
    <name type="scientific">Mariniphaga sediminis</name>
    <dbReference type="NCBI Taxonomy" id="1628158"/>
    <lineage>
        <taxon>Bacteria</taxon>
        <taxon>Pseudomonadati</taxon>
        <taxon>Bacteroidota</taxon>
        <taxon>Bacteroidia</taxon>
        <taxon>Marinilabiliales</taxon>
        <taxon>Prolixibacteraceae</taxon>
        <taxon>Mariniphaga</taxon>
    </lineage>
</organism>
<dbReference type="Proteomes" id="UP000266441">
    <property type="component" value="Unassembled WGS sequence"/>
</dbReference>
<gene>
    <name evidence="3" type="ORF">D1164_05760</name>
</gene>
<dbReference type="EMBL" id="QWET01000003">
    <property type="protein sequence ID" value="RIH66406.1"/>
    <property type="molecule type" value="Genomic_DNA"/>
</dbReference>